<dbReference type="AlphaFoldDB" id="A0A9P7K5F2"/>
<comment type="caution">
    <text evidence="2">The sequence shown here is derived from an EMBL/GenBank/DDBJ whole genome shotgun (WGS) entry which is preliminary data.</text>
</comment>
<sequence>MPIPPVAHIPRIETTIQPLIYEDILRLNLRHLSPNAQVQNTSVAAAQATVSSKKQVNTSEPNSNTIINQLGNNQFCPQETITPEGPRGSHDVSFSQRRTRQAWTGDIASSRLPKGLSLCENLPPPVEETYPERDTEKGMARLLAADDLEVGEISGKKRKRGDEFHESTKIKARRVCDSDDDIETERQYSRSLTPITNGHGVGHSSATMTQNGDEGRSHVSVKLKPNPSLNSKASTIRETTALVHAFLRLGGRESARSAKHPVPTSPPQLLSRYLVFEWKNALVAVDYVFSRGKWDNNEAQKLQEVLVAIEVHKAELSKQLLRETGLAAELLKVTSNDHYIPRVRAQAQRVYDFWKKRNVV</sequence>
<reference evidence="2" key="2">
    <citation type="submission" date="2021-10" db="EMBL/GenBank/DDBJ databases">
        <title>Phylogenomics reveals ancestral predisposition of the termite-cultivated fungus Termitomyces towards a domesticated lifestyle.</title>
        <authorList>
            <person name="Auxier B."/>
            <person name="Grum-Grzhimaylo A."/>
            <person name="Cardenas M.E."/>
            <person name="Lodge J.D."/>
            <person name="Laessoe T."/>
            <person name="Pedersen O."/>
            <person name="Smith M.E."/>
            <person name="Kuyper T.W."/>
            <person name="Franco-Molano E.A."/>
            <person name="Baroni T.J."/>
            <person name="Aanen D.K."/>
        </authorList>
    </citation>
    <scope>NUCLEOTIDE SEQUENCE</scope>
    <source>
        <strain evidence="2">D49</strain>
    </source>
</reference>
<name>A0A9P7K5F2_9AGAR</name>
<evidence type="ECO:0000256" key="1">
    <source>
        <dbReference type="SAM" id="MobiDB-lite"/>
    </source>
</evidence>
<reference evidence="2" key="1">
    <citation type="submission" date="2021-02" db="EMBL/GenBank/DDBJ databases">
        <authorList>
            <person name="Nieuwenhuis M."/>
            <person name="Van De Peppel L.J.J."/>
        </authorList>
    </citation>
    <scope>NUCLEOTIDE SEQUENCE</scope>
    <source>
        <strain evidence="2">D49</strain>
    </source>
</reference>
<proteinExistence type="predicted"/>
<feature type="region of interest" description="Disordered" evidence="1">
    <location>
        <begin position="192"/>
        <end position="231"/>
    </location>
</feature>
<accession>A0A9P7K5F2</accession>
<gene>
    <name evidence="2" type="ORF">H0H81_003914</name>
</gene>
<keyword evidence="3" id="KW-1185">Reference proteome</keyword>
<organism evidence="2 3">
    <name type="scientific">Sphagnurus paluster</name>
    <dbReference type="NCBI Taxonomy" id="117069"/>
    <lineage>
        <taxon>Eukaryota</taxon>
        <taxon>Fungi</taxon>
        <taxon>Dikarya</taxon>
        <taxon>Basidiomycota</taxon>
        <taxon>Agaricomycotina</taxon>
        <taxon>Agaricomycetes</taxon>
        <taxon>Agaricomycetidae</taxon>
        <taxon>Agaricales</taxon>
        <taxon>Tricholomatineae</taxon>
        <taxon>Lyophyllaceae</taxon>
        <taxon>Sphagnurus</taxon>
    </lineage>
</organism>
<evidence type="ECO:0000313" key="2">
    <source>
        <dbReference type="EMBL" id="KAG5637633.1"/>
    </source>
</evidence>
<dbReference type="EMBL" id="JABCKI010005815">
    <property type="protein sequence ID" value="KAG5637633.1"/>
    <property type="molecule type" value="Genomic_DNA"/>
</dbReference>
<dbReference type="Proteomes" id="UP000717328">
    <property type="component" value="Unassembled WGS sequence"/>
</dbReference>
<protein>
    <submittedName>
        <fullName evidence="2">Uncharacterized protein</fullName>
    </submittedName>
</protein>
<evidence type="ECO:0000313" key="3">
    <source>
        <dbReference type="Proteomes" id="UP000717328"/>
    </source>
</evidence>